<proteinExistence type="inferred from homology"/>
<name>A0A7G5XFX6_9BACT</name>
<sequence length="177" mass="20169">MRKQILAVTVVLLAAFTTKAQLADSIKAHYIKDWERAKAYTKEYLDAMPKDKYDFKAQDSIRSFAAQMLHLAQGTIGMIASGTGAQRIWVGQNLEQRKTAHAPDSVNYLVMASYDFAIESIRNMDVSKLTETAGRGNFMFPRFVWLNKAFEHQTHHRGQTTIYIRLVGIKPPNEKLF</sequence>
<feature type="binding site" evidence="3">
    <location>
        <position position="152"/>
    </location>
    <ligand>
        <name>a divalent metal cation</name>
        <dbReference type="ChEBI" id="CHEBI:60240"/>
    </ligand>
</feature>
<dbReference type="GO" id="GO:0046872">
    <property type="term" value="F:metal ion binding"/>
    <property type="evidence" value="ECO:0007669"/>
    <property type="project" value="UniProtKB-KW"/>
</dbReference>
<keyword evidence="4" id="KW-0732">Signal</keyword>
<feature type="binding site" evidence="3">
    <location>
        <position position="70"/>
    </location>
    <ligand>
        <name>a divalent metal cation</name>
        <dbReference type="ChEBI" id="CHEBI:60240"/>
    </ligand>
</feature>
<dbReference type="EMBL" id="CP060007">
    <property type="protein sequence ID" value="QNA44379.1"/>
    <property type="molecule type" value="Genomic_DNA"/>
</dbReference>
<evidence type="ECO:0000313" key="6">
    <source>
        <dbReference type="Proteomes" id="UP000515344"/>
    </source>
</evidence>
<dbReference type="KEGG" id="lacs:H4075_20315"/>
<feature type="chain" id="PRO_5028917277" evidence="4">
    <location>
        <begin position="23"/>
        <end position="177"/>
    </location>
</feature>
<evidence type="ECO:0000313" key="5">
    <source>
        <dbReference type="EMBL" id="QNA44379.1"/>
    </source>
</evidence>
<feature type="signal peptide" evidence="4">
    <location>
        <begin position="1"/>
        <end position="22"/>
    </location>
</feature>
<accession>A0A7G5XFX6</accession>
<dbReference type="RefSeq" id="WP_182802641.1">
    <property type="nucleotide sequence ID" value="NZ_CP060007.1"/>
</dbReference>
<protein>
    <submittedName>
        <fullName evidence="5">Damage-inducible protein DinB</fullName>
    </submittedName>
</protein>
<dbReference type="InterPro" id="IPR007837">
    <property type="entry name" value="DinB"/>
</dbReference>
<dbReference type="AlphaFoldDB" id="A0A7G5XFX6"/>
<evidence type="ECO:0000256" key="4">
    <source>
        <dbReference type="SAM" id="SignalP"/>
    </source>
</evidence>
<evidence type="ECO:0000256" key="3">
    <source>
        <dbReference type="PIRSR" id="PIRSR607837-1"/>
    </source>
</evidence>
<dbReference type="Proteomes" id="UP000515344">
    <property type="component" value="Chromosome"/>
</dbReference>
<dbReference type="Pfam" id="PF05163">
    <property type="entry name" value="DinB"/>
    <property type="match status" value="1"/>
</dbReference>
<dbReference type="InterPro" id="IPR034660">
    <property type="entry name" value="DinB/YfiT-like"/>
</dbReference>
<feature type="binding site" evidence="3">
    <location>
        <position position="156"/>
    </location>
    <ligand>
        <name>a divalent metal cation</name>
        <dbReference type="ChEBI" id="CHEBI:60240"/>
    </ligand>
</feature>
<organism evidence="5 6">
    <name type="scientific">Lacibacter sediminis</name>
    <dbReference type="NCBI Taxonomy" id="2760713"/>
    <lineage>
        <taxon>Bacteria</taxon>
        <taxon>Pseudomonadati</taxon>
        <taxon>Bacteroidota</taxon>
        <taxon>Chitinophagia</taxon>
        <taxon>Chitinophagales</taxon>
        <taxon>Chitinophagaceae</taxon>
        <taxon>Lacibacter</taxon>
    </lineage>
</organism>
<evidence type="ECO:0000256" key="1">
    <source>
        <dbReference type="ARBA" id="ARBA00008635"/>
    </source>
</evidence>
<reference evidence="6" key="1">
    <citation type="submission" date="2020-08" db="EMBL/GenBank/DDBJ databases">
        <title>Lacibacter sp. S13-6-6 genome sequencing.</title>
        <authorList>
            <person name="Jin L."/>
        </authorList>
    </citation>
    <scope>NUCLEOTIDE SEQUENCE [LARGE SCALE GENOMIC DNA]</scope>
    <source>
        <strain evidence="6">S13-6-6</strain>
    </source>
</reference>
<gene>
    <name evidence="5" type="ORF">H4075_20315</name>
</gene>
<evidence type="ECO:0000256" key="2">
    <source>
        <dbReference type="ARBA" id="ARBA00022723"/>
    </source>
</evidence>
<keyword evidence="2 3" id="KW-0479">Metal-binding</keyword>
<dbReference type="Gene3D" id="1.20.120.450">
    <property type="entry name" value="dinb family like domain"/>
    <property type="match status" value="1"/>
</dbReference>
<comment type="similarity">
    <text evidence="1">Belongs to the DinB family.</text>
</comment>
<keyword evidence="6" id="KW-1185">Reference proteome</keyword>
<dbReference type="SUPFAM" id="SSF109854">
    <property type="entry name" value="DinB/YfiT-like putative metalloenzymes"/>
    <property type="match status" value="1"/>
</dbReference>